<keyword evidence="14" id="KW-0175">Coiled coil</keyword>
<evidence type="ECO:0000313" key="19">
    <source>
        <dbReference type="Proteomes" id="UP001079657"/>
    </source>
</evidence>
<evidence type="ECO:0000256" key="14">
    <source>
        <dbReference type="SAM" id="Coils"/>
    </source>
</evidence>
<dbReference type="PRINTS" id="PR00344">
    <property type="entry name" value="BCTRLSENSOR"/>
</dbReference>
<dbReference type="PROSITE" id="PS50109">
    <property type="entry name" value="HIS_KIN"/>
    <property type="match status" value="1"/>
</dbReference>
<sequence length="469" mass="54994">MKFWQKIFIYSILLFLVIFNLGACFLIEHTHNLSLKREIDRGLNEHSRIYTAMNFNIKIIGNYHKKSFDSDREIIKTYLENFKSNDMYLEVLDEKNNIIFSNLDFKILEEREELKKAVVDKRRYIIREVGNKTFLFITNLLDVDGEYLKFSCIKDITYIYQDRKEQYNFFIKLCIIVSIILAIGMYILSKYITNPINKLINTTKIISNGNYSERVEIESKDEIGILAENFNQMTLSIEEKINELEKKTEEKQRFIDNLTHELKTPLTSIIGYADFLRSTAYNEETFFQGLNYIFKEGKRLEKLSWKMMDLILLKKENFKMKNESIKDILAEIKETLKPKLQNKNIDLIISDKKDYEILVERDLIKNLITNFIDNAMKASKEGSNIYLNVYKNDELKTVLELRDEGIGIAEKDLPKVFEAFYMVDKSRTRANNGAGLGLAICAEIAKIHEAKLEIESEINKGTSIKIIFN</sequence>
<evidence type="ECO:0000256" key="3">
    <source>
        <dbReference type="ARBA" id="ARBA00012438"/>
    </source>
</evidence>
<evidence type="ECO:0000259" key="17">
    <source>
        <dbReference type="PROSITE" id="PS50885"/>
    </source>
</evidence>
<dbReference type="Gene3D" id="3.30.565.10">
    <property type="entry name" value="Histidine kinase-like ATPase, C-terminal domain"/>
    <property type="match status" value="1"/>
</dbReference>
<evidence type="ECO:0000256" key="4">
    <source>
        <dbReference type="ARBA" id="ARBA00022475"/>
    </source>
</evidence>
<dbReference type="InterPro" id="IPR050398">
    <property type="entry name" value="HssS/ArlS-like"/>
</dbReference>
<protein>
    <recommendedName>
        <fullName evidence="3">histidine kinase</fullName>
        <ecNumber evidence="3">2.7.13.3</ecNumber>
    </recommendedName>
</protein>
<comment type="caution">
    <text evidence="18">The sequence shown here is derived from an EMBL/GenBank/DDBJ whole genome shotgun (WGS) entry which is preliminary data.</text>
</comment>
<dbReference type="SUPFAM" id="SSF55874">
    <property type="entry name" value="ATPase domain of HSP90 chaperone/DNA topoisomerase II/histidine kinase"/>
    <property type="match status" value="1"/>
</dbReference>
<dbReference type="Pfam" id="PF02518">
    <property type="entry name" value="HATPase_c"/>
    <property type="match status" value="1"/>
</dbReference>
<keyword evidence="9 18" id="KW-0418">Kinase</keyword>
<feature type="coiled-coil region" evidence="14">
    <location>
        <begin position="227"/>
        <end position="261"/>
    </location>
</feature>
<dbReference type="InterPro" id="IPR003594">
    <property type="entry name" value="HATPase_dom"/>
</dbReference>
<feature type="transmembrane region" description="Helical" evidence="15">
    <location>
        <begin position="169"/>
        <end position="188"/>
    </location>
</feature>
<dbReference type="PANTHER" id="PTHR45528">
    <property type="entry name" value="SENSOR HISTIDINE KINASE CPXA"/>
    <property type="match status" value="1"/>
</dbReference>
<keyword evidence="5" id="KW-0597">Phosphoprotein</keyword>
<keyword evidence="19" id="KW-1185">Reference proteome</keyword>
<evidence type="ECO:0000256" key="11">
    <source>
        <dbReference type="ARBA" id="ARBA00022989"/>
    </source>
</evidence>
<proteinExistence type="predicted"/>
<dbReference type="Gene3D" id="1.10.287.130">
    <property type="match status" value="1"/>
</dbReference>
<dbReference type="SMART" id="SM00387">
    <property type="entry name" value="HATPase_c"/>
    <property type="match status" value="1"/>
</dbReference>
<dbReference type="InterPro" id="IPR003661">
    <property type="entry name" value="HisK_dim/P_dom"/>
</dbReference>
<dbReference type="InterPro" id="IPR036097">
    <property type="entry name" value="HisK_dim/P_sf"/>
</dbReference>
<dbReference type="GO" id="GO:0016301">
    <property type="term" value="F:kinase activity"/>
    <property type="evidence" value="ECO:0007669"/>
    <property type="project" value="UniProtKB-KW"/>
</dbReference>
<dbReference type="EMBL" id="JAPQES010000001">
    <property type="protein sequence ID" value="MCY6369927.1"/>
    <property type="molecule type" value="Genomic_DNA"/>
</dbReference>
<evidence type="ECO:0000256" key="12">
    <source>
        <dbReference type="ARBA" id="ARBA00023012"/>
    </source>
</evidence>
<evidence type="ECO:0000256" key="6">
    <source>
        <dbReference type="ARBA" id="ARBA00022679"/>
    </source>
</evidence>
<evidence type="ECO:0000256" key="10">
    <source>
        <dbReference type="ARBA" id="ARBA00022840"/>
    </source>
</evidence>
<evidence type="ECO:0000256" key="7">
    <source>
        <dbReference type="ARBA" id="ARBA00022692"/>
    </source>
</evidence>
<evidence type="ECO:0000256" key="15">
    <source>
        <dbReference type="SAM" id="Phobius"/>
    </source>
</evidence>
<dbReference type="SUPFAM" id="SSF158472">
    <property type="entry name" value="HAMP domain-like"/>
    <property type="match status" value="1"/>
</dbReference>
<evidence type="ECO:0000256" key="1">
    <source>
        <dbReference type="ARBA" id="ARBA00000085"/>
    </source>
</evidence>
<dbReference type="Gene3D" id="6.10.340.10">
    <property type="match status" value="1"/>
</dbReference>
<organism evidence="18 19">
    <name type="scientific">Clostridium ganghwense</name>
    <dbReference type="NCBI Taxonomy" id="312089"/>
    <lineage>
        <taxon>Bacteria</taxon>
        <taxon>Bacillati</taxon>
        <taxon>Bacillota</taxon>
        <taxon>Clostridia</taxon>
        <taxon>Eubacteriales</taxon>
        <taxon>Clostridiaceae</taxon>
        <taxon>Clostridium</taxon>
    </lineage>
</organism>
<keyword evidence="6" id="KW-0808">Transferase</keyword>
<dbReference type="InterPro" id="IPR036890">
    <property type="entry name" value="HATPase_C_sf"/>
</dbReference>
<evidence type="ECO:0000313" key="18">
    <source>
        <dbReference type="EMBL" id="MCY6369927.1"/>
    </source>
</evidence>
<keyword evidence="4" id="KW-1003">Cell membrane</keyword>
<dbReference type="InterPro" id="IPR003660">
    <property type="entry name" value="HAMP_dom"/>
</dbReference>
<evidence type="ECO:0000256" key="13">
    <source>
        <dbReference type="ARBA" id="ARBA00023136"/>
    </source>
</evidence>
<feature type="domain" description="HAMP" evidence="17">
    <location>
        <begin position="190"/>
        <end position="242"/>
    </location>
</feature>
<dbReference type="Pfam" id="PF00512">
    <property type="entry name" value="HisKA"/>
    <property type="match status" value="1"/>
</dbReference>
<dbReference type="InterPro" id="IPR004358">
    <property type="entry name" value="Sig_transdc_His_kin-like_C"/>
</dbReference>
<dbReference type="RefSeq" id="WP_268048360.1">
    <property type="nucleotide sequence ID" value="NZ_JAPQES010000001.1"/>
</dbReference>
<gene>
    <name evidence="18" type="ORF">OXH55_04720</name>
</gene>
<dbReference type="PANTHER" id="PTHR45528:SF1">
    <property type="entry name" value="SENSOR HISTIDINE KINASE CPXA"/>
    <property type="match status" value="1"/>
</dbReference>
<dbReference type="EC" id="2.7.13.3" evidence="3"/>
<feature type="domain" description="Histidine kinase" evidence="16">
    <location>
        <begin position="257"/>
        <end position="469"/>
    </location>
</feature>
<comment type="catalytic activity">
    <reaction evidence="1">
        <text>ATP + protein L-histidine = ADP + protein N-phospho-L-histidine.</text>
        <dbReference type="EC" id="2.7.13.3"/>
    </reaction>
</comment>
<keyword evidence="8" id="KW-0547">Nucleotide-binding</keyword>
<dbReference type="CDD" id="cd00082">
    <property type="entry name" value="HisKA"/>
    <property type="match status" value="1"/>
</dbReference>
<dbReference type="SMART" id="SM00304">
    <property type="entry name" value="HAMP"/>
    <property type="match status" value="1"/>
</dbReference>
<feature type="transmembrane region" description="Helical" evidence="15">
    <location>
        <begin position="7"/>
        <end position="27"/>
    </location>
</feature>
<dbReference type="Pfam" id="PF00672">
    <property type="entry name" value="HAMP"/>
    <property type="match status" value="1"/>
</dbReference>
<dbReference type="InterPro" id="IPR005467">
    <property type="entry name" value="His_kinase_dom"/>
</dbReference>
<evidence type="ECO:0000256" key="8">
    <source>
        <dbReference type="ARBA" id="ARBA00022741"/>
    </source>
</evidence>
<keyword evidence="13 15" id="KW-0472">Membrane</keyword>
<dbReference type="SMART" id="SM00388">
    <property type="entry name" value="HisKA"/>
    <property type="match status" value="1"/>
</dbReference>
<dbReference type="Proteomes" id="UP001079657">
    <property type="component" value="Unassembled WGS sequence"/>
</dbReference>
<dbReference type="PROSITE" id="PS50885">
    <property type="entry name" value="HAMP"/>
    <property type="match status" value="1"/>
</dbReference>
<evidence type="ECO:0000259" key="16">
    <source>
        <dbReference type="PROSITE" id="PS50109"/>
    </source>
</evidence>
<evidence type="ECO:0000256" key="9">
    <source>
        <dbReference type="ARBA" id="ARBA00022777"/>
    </source>
</evidence>
<reference evidence="18" key="1">
    <citation type="submission" date="2022-12" db="EMBL/GenBank/DDBJ databases">
        <authorList>
            <person name="Wang J."/>
        </authorList>
    </citation>
    <scope>NUCLEOTIDE SEQUENCE</scope>
    <source>
        <strain evidence="18">HY-42-06</strain>
    </source>
</reference>
<dbReference type="SUPFAM" id="SSF47384">
    <property type="entry name" value="Homodimeric domain of signal transducing histidine kinase"/>
    <property type="match status" value="1"/>
</dbReference>
<evidence type="ECO:0000256" key="2">
    <source>
        <dbReference type="ARBA" id="ARBA00004651"/>
    </source>
</evidence>
<evidence type="ECO:0000256" key="5">
    <source>
        <dbReference type="ARBA" id="ARBA00022553"/>
    </source>
</evidence>
<dbReference type="CDD" id="cd06225">
    <property type="entry name" value="HAMP"/>
    <property type="match status" value="1"/>
</dbReference>
<accession>A0ABT4CLL3</accession>
<keyword evidence="10" id="KW-0067">ATP-binding</keyword>
<keyword evidence="12" id="KW-0902">Two-component regulatory system</keyword>
<keyword evidence="11 15" id="KW-1133">Transmembrane helix</keyword>
<name>A0ABT4CLL3_9CLOT</name>
<comment type="subcellular location">
    <subcellularLocation>
        <location evidence="2">Cell membrane</location>
        <topology evidence="2">Multi-pass membrane protein</topology>
    </subcellularLocation>
</comment>
<keyword evidence="7 15" id="KW-0812">Transmembrane</keyword>